<dbReference type="EMBL" id="JAWDGP010004564">
    <property type="protein sequence ID" value="KAK3763396.1"/>
    <property type="molecule type" value="Genomic_DNA"/>
</dbReference>
<accession>A0AAE1DAJ2</accession>
<gene>
    <name evidence="1" type="ORF">RRG08_051502</name>
</gene>
<keyword evidence="2" id="KW-1185">Reference proteome</keyword>
<evidence type="ECO:0000313" key="2">
    <source>
        <dbReference type="Proteomes" id="UP001283361"/>
    </source>
</evidence>
<evidence type="ECO:0000313" key="1">
    <source>
        <dbReference type="EMBL" id="KAK3763396.1"/>
    </source>
</evidence>
<comment type="caution">
    <text evidence="1">The sequence shown here is derived from an EMBL/GenBank/DDBJ whole genome shotgun (WGS) entry which is preliminary data.</text>
</comment>
<organism evidence="1 2">
    <name type="scientific">Elysia crispata</name>
    <name type="common">lettuce slug</name>
    <dbReference type="NCBI Taxonomy" id="231223"/>
    <lineage>
        <taxon>Eukaryota</taxon>
        <taxon>Metazoa</taxon>
        <taxon>Spiralia</taxon>
        <taxon>Lophotrochozoa</taxon>
        <taxon>Mollusca</taxon>
        <taxon>Gastropoda</taxon>
        <taxon>Heterobranchia</taxon>
        <taxon>Euthyneura</taxon>
        <taxon>Panpulmonata</taxon>
        <taxon>Sacoglossa</taxon>
        <taxon>Placobranchoidea</taxon>
        <taxon>Plakobranchidae</taxon>
        <taxon>Elysia</taxon>
    </lineage>
</organism>
<sequence>MGATNICPWLKVNSLETCGKNCVYEYCDTHRQQLRMGRKPPVPCKYCGVGTGSKLKKDDLIKVIAEVHAAEFIKRLQRAQKTGRHSALLGDVEDPHKKGRRGRELGQVMEEVDAALRAKRYISAVEKKPLLRQQPLKQITDRLHKPRGPARSKVETLARAIKREAPKILENFLDPGAYYGLVVDNAPVLFPDGSYVKKGDTIVRREIREDVDGRSYKLRPVARGPDITGDGELYWASFENGDLRASWRLNSWIRTRNTSSSRLWERLRSP</sequence>
<protein>
    <submittedName>
        <fullName evidence="1">Uncharacterized protein</fullName>
    </submittedName>
</protein>
<dbReference type="AlphaFoldDB" id="A0AAE1DAJ2"/>
<dbReference type="Proteomes" id="UP001283361">
    <property type="component" value="Unassembled WGS sequence"/>
</dbReference>
<reference evidence="1" key="1">
    <citation type="journal article" date="2023" name="G3 (Bethesda)">
        <title>A reference genome for the long-term kleptoplast-retaining sea slug Elysia crispata morphotype clarki.</title>
        <authorList>
            <person name="Eastman K.E."/>
            <person name="Pendleton A.L."/>
            <person name="Shaikh M.A."/>
            <person name="Suttiyut T."/>
            <person name="Ogas R."/>
            <person name="Tomko P."/>
            <person name="Gavelis G."/>
            <person name="Widhalm J.R."/>
            <person name="Wisecaver J.H."/>
        </authorList>
    </citation>
    <scope>NUCLEOTIDE SEQUENCE</scope>
    <source>
        <strain evidence="1">ECLA1</strain>
    </source>
</reference>
<name>A0AAE1DAJ2_9GAST</name>
<proteinExistence type="predicted"/>